<proteinExistence type="predicted"/>
<feature type="transmembrane region" description="Helical" evidence="1">
    <location>
        <begin position="969"/>
        <end position="987"/>
    </location>
</feature>
<dbReference type="Gene3D" id="3.30.70.1320">
    <property type="entry name" value="Multidrug efflux transporter AcrB pore domain like"/>
    <property type="match status" value="1"/>
</dbReference>
<dbReference type="Pfam" id="PF00873">
    <property type="entry name" value="ACR_tran"/>
    <property type="match status" value="1"/>
</dbReference>
<evidence type="ECO:0000256" key="1">
    <source>
        <dbReference type="SAM" id="Phobius"/>
    </source>
</evidence>
<dbReference type="SUPFAM" id="SSF82693">
    <property type="entry name" value="Multidrug efflux transporter AcrB pore domain, PN1, PN2, PC1 and PC2 subdomains"/>
    <property type="match status" value="2"/>
</dbReference>
<gene>
    <name evidence="2" type="ORF">GWC95_07665</name>
</gene>
<dbReference type="InterPro" id="IPR027463">
    <property type="entry name" value="AcrB_DN_DC_subdom"/>
</dbReference>
<feature type="transmembrane region" description="Helical" evidence="1">
    <location>
        <begin position="868"/>
        <end position="887"/>
    </location>
</feature>
<keyword evidence="1" id="KW-1133">Transmembrane helix</keyword>
<name>A0ABW9ZS49_9BACT</name>
<keyword evidence="1" id="KW-0472">Membrane</keyword>
<dbReference type="PANTHER" id="PTHR32063">
    <property type="match status" value="1"/>
</dbReference>
<feature type="transmembrane region" description="Helical" evidence="1">
    <location>
        <begin position="12"/>
        <end position="30"/>
    </location>
</feature>
<feature type="transmembrane region" description="Helical" evidence="1">
    <location>
        <begin position="999"/>
        <end position="1020"/>
    </location>
</feature>
<dbReference type="SUPFAM" id="SSF82714">
    <property type="entry name" value="Multidrug efflux transporter AcrB TolC docking domain, DN and DC subdomains"/>
    <property type="match status" value="2"/>
</dbReference>
<comment type="caution">
    <text evidence="2">The sequence shown here is derived from an EMBL/GenBank/DDBJ whole genome shotgun (WGS) entry which is preliminary data.</text>
</comment>
<feature type="transmembrane region" description="Helical" evidence="1">
    <location>
        <begin position="920"/>
        <end position="941"/>
    </location>
</feature>
<dbReference type="EMBL" id="JAACJS010000011">
    <property type="protein sequence ID" value="NCI49794.1"/>
    <property type="molecule type" value="Genomic_DNA"/>
</dbReference>
<dbReference type="PANTHER" id="PTHR32063:SF8">
    <property type="entry name" value="CATION EFFLUX PROTEIN"/>
    <property type="match status" value="1"/>
</dbReference>
<dbReference type="Gene3D" id="3.30.70.1440">
    <property type="entry name" value="Multidrug efflux transporter AcrB pore domain"/>
    <property type="match status" value="1"/>
</dbReference>
<keyword evidence="1" id="KW-0812">Transmembrane</keyword>
<keyword evidence="3" id="KW-1185">Reference proteome</keyword>
<feature type="transmembrane region" description="Helical" evidence="1">
    <location>
        <begin position="386"/>
        <end position="410"/>
    </location>
</feature>
<dbReference type="Proteomes" id="UP000753802">
    <property type="component" value="Unassembled WGS sequence"/>
</dbReference>
<dbReference type="InterPro" id="IPR001036">
    <property type="entry name" value="Acrflvin-R"/>
</dbReference>
<dbReference type="Gene3D" id="3.30.70.1430">
    <property type="entry name" value="Multidrug efflux transporter AcrB pore domain"/>
    <property type="match status" value="2"/>
</dbReference>
<feature type="transmembrane region" description="Helical" evidence="1">
    <location>
        <begin position="894"/>
        <end position="914"/>
    </location>
</feature>
<dbReference type="RefSeq" id="WP_161818102.1">
    <property type="nucleotide sequence ID" value="NZ_JAACJS010000011.1"/>
</dbReference>
<dbReference type="Gene3D" id="3.30.2090.10">
    <property type="entry name" value="Multidrug efflux transporter AcrB TolC docking domain, DN and DC subdomains"/>
    <property type="match status" value="2"/>
</dbReference>
<dbReference type="PRINTS" id="PR00702">
    <property type="entry name" value="ACRIFLAVINRP"/>
</dbReference>
<accession>A0ABW9ZS49</accession>
<dbReference type="SUPFAM" id="SSF82866">
    <property type="entry name" value="Multidrug efflux transporter AcrB transmembrane domain"/>
    <property type="match status" value="2"/>
</dbReference>
<feature type="transmembrane region" description="Helical" evidence="1">
    <location>
        <begin position="517"/>
        <end position="536"/>
    </location>
</feature>
<feature type="transmembrane region" description="Helical" evidence="1">
    <location>
        <begin position="431"/>
        <end position="451"/>
    </location>
</feature>
<protein>
    <submittedName>
        <fullName evidence="2">Efflux RND transporter permease subunit</fullName>
    </submittedName>
</protein>
<dbReference type="Gene3D" id="1.20.1640.10">
    <property type="entry name" value="Multidrug efflux transporter AcrB transmembrane domain"/>
    <property type="match status" value="2"/>
</dbReference>
<evidence type="ECO:0000313" key="3">
    <source>
        <dbReference type="Proteomes" id="UP000753802"/>
    </source>
</evidence>
<feature type="transmembrane region" description="Helical" evidence="1">
    <location>
        <begin position="360"/>
        <end position="380"/>
    </location>
</feature>
<sequence>MKKLIIAALRKPVTVMVIVMGIVFFSWLAVRKMPIDIFPKLGTPVIYVAQTYGGLSPQQMEGFLTSYYEYHFLYITGIKYVESKSVQGVSLIKLQFHEGTDMGAAMAEVVSYATRARSFMPPGTLPPFIMRYDAGSVPVGQLVFTSNSKSLNEIQDLALFKVRPMFAALPGVSAPPPLGGNQRTIIIRANPERLRSYGVTPDELAATIAKGNMISPAGNLRVGDQTLITPQNTVIDNIKEFESIPLQAKSGTTAYVRDVASVENGADITTGYALVNGKRSIYIPVTKRADASTWEVVQNIKKALPDMQAAIPADIHVSYEFDQSTYVVNSLKSLLFEGGLGAILTGLMVLLFLSDRRSSLIVVITIPLALLSAIVCLYLAGQSINIMTLGGLALAIGILVDEATVTIENIHRHLEDGKKKPRAIADAAKEIALPKLLILLSILAVFVPALFMTGIPKGMFMPLSLAVAFAMIASFLISQTVVPILSNWWLKDAGHFTERKWFTKLTNRYTSFQNRIAGARGVIISLYLVICGLLLWSNYHFLGQEIFPKVNSGQLQVRLRMPAGTRIERTEDNTKKVLALLEKEVGKQQVSITSAYVGLQPPTYAINSIFTWTSGPHEAIVKIRFTDNAGIKLDDLKEQLRSAVKKEIPSMQVSFEPADLVEQVMSQGTNNPVEVVVQGKNLKQSKEIGDKLKKQMEALPYMRDIQYTLPLDYPSLQIDYDRVRAGQLGLTIDEMSRSVSAATSSSRNILLNYWLDKNAGNAYQVQVELPEYQMKSPEDLEQVPVSASNQNIFLRDVATWKKLNTPGEYDRLNQQRFITISANLHQKDLGTAVKDVQTAISKLDSLPQGVKVYVRGQSEILQQTQSELGSGLLLAILVILLLLAANFQSFRLSFTILSVIPAVVAGSFLLLFLAGKTLNIQSFMGCIMAIGVAVANAILLVTKAETIRKQDGSLSNIGLLAARSRLRPILMTSFAMIAGMIPMAIGLGEGGEQTSPLGIAVIGGLLFSTLTTLFVLPLVYNAVINKKIYRDVSLDPDDTASRFYDNQK</sequence>
<evidence type="ECO:0000313" key="2">
    <source>
        <dbReference type="EMBL" id="NCI49794.1"/>
    </source>
</evidence>
<feature type="transmembrane region" description="Helical" evidence="1">
    <location>
        <begin position="334"/>
        <end position="353"/>
    </location>
</feature>
<reference evidence="2 3" key="1">
    <citation type="submission" date="2020-01" db="EMBL/GenBank/DDBJ databases">
        <title>Genome analysis.</title>
        <authorList>
            <person name="Wu S."/>
            <person name="Wang G."/>
        </authorList>
    </citation>
    <scope>NUCLEOTIDE SEQUENCE [LARGE SCALE GENOMIC DNA]</scope>
    <source>
        <strain evidence="2 3">SYL130</strain>
    </source>
</reference>
<organism evidence="2 3">
    <name type="scientific">Sediminibacterium roseum</name>
    <dbReference type="NCBI Taxonomy" id="1978412"/>
    <lineage>
        <taxon>Bacteria</taxon>
        <taxon>Pseudomonadati</taxon>
        <taxon>Bacteroidota</taxon>
        <taxon>Chitinophagia</taxon>
        <taxon>Chitinophagales</taxon>
        <taxon>Chitinophagaceae</taxon>
        <taxon>Sediminibacterium</taxon>
    </lineage>
</organism>
<feature type="transmembrane region" description="Helical" evidence="1">
    <location>
        <begin position="463"/>
        <end position="490"/>
    </location>
</feature>